<keyword evidence="3 10" id="KW-0245">EGF-like domain</keyword>
<dbReference type="Gene3D" id="1.10.287.70">
    <property type="match status" value="1"/>
</dbReference>
<dbReference type="InterPro" id="IPR049883">
    <property type="entry name" value="NOTCH1_EGF-like"/>
</dbReference>
<dbReference type="GO" id="GO:0050982">
    <property type="term" value="P:detection of mechanical stimulus"/>
    <property type="evidence" value="ECO:0000318"/>
    <property type="project" value="GO_Central"/>
</dbReference>
<dbReference type="InterPro" id="IPR051223">
    <property type="entry name" value="Polycystin"/>
</dbReference>
<proteinExistence type="inferred from homology"/>
<keyword evidence="11" id="KW-0768">Sushi</keyword>
<dbReference type="PROSITE" id="PS01186">
    <property type="entry name" value="EGF_2"/>
    <property type="match status" value="1"/>
</dbReference>
<dbReference type="GO" id="GO:0016020">
    <property type="term" value="C:membrane"/>
    <property type="evidence" value="ECO:0000318"/>
    <property type="project" value="GO_Central"/>
</dbReference>
<feature type="transmembrane region" description="Helical" evidence="12">
    <location>
        <begin position="1293"/>
        <end position="1313"/>
    </location>
</feature>
<reference evidence="16" key="1">
    <citation type="journal article" date="2020" name="Nat. Ecol. Evol.">
        <title>Deeply conserved synteny resolves early events in vertebrate evolution.</title>
        <authorList>
            <person name="Simakov O."/>
            <person name="Marletaz F."/>
            <person name="Yue J.X."/>
            <person name="O'Connell B."/>
            <person name="Jenkins J."/>
            <person name="Brandt A."/>
            <person name="Calef R."/>
            <person name="Tung C.H."/>
            <person name="Huang T.K."/>
            <person name="Schmutz J."/>
            <person name="Satoh N."/>
            <person name="Yu J.K."/>
            <person name="Putnam N.H."/>
            <person name="Green R.E."/>
            <person name="Rokhsar D.S."/>
        </authorList>
    </citation>
    <scope>NUCLEOTIDE SEQUENCE [LARGE SCALE GENOMIC DNA]</scope>
    <source>
        <strain evidence="16">S238N-H82</strain>
    </source>
</reference>
<dbReference type="InterPro" id="IPR022041">
    <property type="entry name" value="Methyltransf_FA"/>
</dbReference>
<evidence type="ECO:0000256" key="5">
    <source>
        <dbReference type="ARBA" id="ARBA00022729"/>
    </source>
</evidence>
<dbReference type="Pfam" id="PF00084">
    <property type="entry name" value="Sushi"/>
    <property type="match status" value="1"/>
</dbReference>
<dbReference type="Pfam" id="PF07645">
    <property type="entry name" value="EGF_CA"/>
    <property type="match status" value="1"/>
</dbReference>
<comment type="subcellular location">
    <subcellularLocation>
        <location evidence="1">Membrane</location>
        <topology evidence="1">Multi-pass membrane protein</topology>
    </subcellularLocation>
</comment>
<dbReference type="PRINTS" id="PR00500">
    <property type="entry name" value="POLYCYSTIN1"/>
</dbReference>
<keyword evidence="5" id="KW-0732">Signal</keyword>
<dbReference type="InterPro" id="IPR018097">
    <property type="entry name" value="EGF_Ca-bd_CS"/>
</dbReference>
<dbReference type="InterPro" id="IPR000436">
    <property type="entry name" value="Sushi_SCR_CCP_dom"/>
</dbReference>
<dbReference type="InterPro" id="IPR036392">
    <property type="entry name" value="PLAT/LH2_dom_sf"/>
</dbReference>
<feature type="transmembrane region" description="Helical" evidence="12">
    <location>
        <begin position="1626"/>
        <end position="1643"/>
    </location>
</feature>
<comment type="caution">
    <text evidence="10">Lacks conserved residue(s) required for the propagation of feature annotation.</text>
</comment>
<dbReference type="Pfam" id="PF12248">
    <property type="entry name" value="Methyltransf_FA"/>
    <property type="match status" value="1"/>
</dbReference>
<reference evidence="17" key="2">
    <citation type="submission" date="2025-08" db="UniProtKB">
        <authorList>
            <consortium name="RefSeq"/>
        </authorList>
    </citation>
    <scope>IDENTIFICATION</scope>
    <source>
        <strain evidence="17">S238N-H82</strain>
        <tissue evidence="17">Testes</tissue>
    </source>
</reference>
<dbReference type="InterPro" id="IPR013122">
    <property type="entry name" value="PKD1_2_channel"/>
</dbReference>
<feature type="transmembrane region" description="Helical" evidence="12">
    <location>
        <begin position="1109"/>
        <end position="1131"/>
    </location>
</feature>
<comment type="similarity">
    <text evidence="2">Belongs to the polycystin family.</text>
</comment>
<dbReference type="PROSITE" id="PS50095">
    <property type="entry name" value="PLAT"/>
    <property type="match status" value="1"/>
</dbReference>
<dbReference type="OrthoDB" id="444119at2759"/>
<keyword evidence="16" id="KW-1185">Reference proteome</keyword>
<feature type="transmembrane region" description="Helical" evidence="12">
    <location>
        <begin position="1531"/>
        <end position="1549"/>
    </location>
</feature>
<keyword evidence="6" id="KW-0677">Repeat</keyword>
<dbReference type="KEGG" id="bfo:118411704"/>
<keyword evidence="7 12" id="KW-1133">Transmembrane helix</keyword>
<evidence type="ECO:0000256" key="1">
    <source>
        <dbReference type="ARBA" id="ARBA00004141"/>
    </source>
</evidence>
<evidence type="ECO:0000256" key="2">
    <source>
        <dbReference type="ARBA" id="ARBA00007200"/>
    </source>
</evidence>
<evidence type="ECO:0000256" key="6">
    <source>
        <dbReference type="ARBA" id="ARBA00022737"/>
    </source>
</evidence>
<evidence type="ECO:0000259" key="15">
    <source>
        <dbReference type="PROSITE" id="PS50923"/>
    </source>
</evidence>
<feature type="transmembrane region" description="Helical" evidence="12">
    <location>
        <begin position="1561"/>
        <end position="1587"/>
    </location>
</feature>
<evidence type="ECO:0000256" key="12">
    <source>
        <dbReference type="SAM" id="Phobius"/>
    </source>
</evidence>
<organism evidence="16 17">
    <name type="scientific">Branchiostoma floridae</name>
    <name type="common">Florida lancelet</name>
    <name type="synonym">Amphioxus</name>
    <dbReference type="NCBI Taxonomy" id="7739"/>
    <lineage>
        <taxon>Eukaryota</taxon>
        <taxon>Metazoa</taxon>
        <taxon>Chordata</taxon>
        <taxon>Cephalochordata</taxon>
        <taxon>Leptocardii</taxon>
        <taxon>Amphioxiformes</taxon>
        <taxon>Branchiostomatidae</taxon>
        <taxon>Branchiostoma</taxon>
    </lineage>
</organism>
<evidence type="ECO:0000259" key="14">
    <source>
        <dbReference type="PROSITE" id="PS50095"/>
    </source>
</evidence>
<dbReference type="SMART" id="SM00308">
    <property type="entry name" value="LH2"/>
    <property type="match status" value="1"/>
</dbReference>
<feature type="transmembrane region" description="Helical" evidence="12">
    <location>
        <begin position="1162"/>
        <end position="1185"/>
    </location>
</feature>
<dbReference type="SUPFAM" id="SSF57196">
    <property type="entry name" value="EGF/Laminin"/>
    <property type="match status" value="2"/>
</dbReference>
<dbReference type="GO" id="GO:0005262">
    <property type="term" value="F:calcium channel activity"/>
    <property type="evidence" value="ECO:0000318"/>
    <property type="project" value="GO_Central"/>
</dbReference>
<dbReference type="InterPro" id="IPR001024">
    <property type="entry name" value="PLAT/LH2_dom"/>
</dbReference>
<gene>
    <name evidence="17" type="primary">LOC118411704</name>
</gene>
<feature type="domain" description="Sushi" evidence="15">
    <location>
        <begin position="211"/>
        <end position="272"/>
    </location>
</feature>
<dbReference type="GeneID" id="118411704"/>
<sequence>MVITSPFIFELKLNTTGICVIRLDTVDHDGYRVILRSGPWQSDIGRVSHYDVTVVATQYTPDITSAAEFRRFWICWSKGGSVGVGRSGDDEPFIAWTDPNPVTDDITLAGYKTMYVLGVFRFNCTQDIDECSTLNGGCSQTCTNTVGSYNCSCSEGLVLDEDNHTCSGNRESFAMITQMGTNPCWFVEDKNAPGRGPTVVEAFIPTDGSPGVCFDPPTQVNTTGPVCGCPYLLGENCTYPCSPGYHVISGDVIVRTCKSNGSWTETDLFCQDIDECSSVESVCDFNAFCANTDGSYHCVCLDGFTGDGNNCHRFSTSASTSTTTIRTTDQTTSHTEAPTASVKSTGWFPLTDTDTSTSTVVSTRSTAMKTTLLQDVFGEIDSEITEESSTEHVSTMLTSPTQTPAKSTPQPHVFMATQESSTQTSFLMEEDIPALIQTLGDKVNYFKGSLDDHTELLKEVTYATSSVLRAQSSSREIVAMGTSIDLFVGVTDEVKDLIDVDSPDMSPIEQLEQKEKEQERRKSRIKSETLQLLDLLETAAHKLLEETLPGGEGAHFEADGVFTAVRRGIPDVGTVPIDRDIGFIDLTKEDGLPEDVSITIVAFDDDPFVWSKDDAEVSSAVVMMTIAKDTDVHGGQSHNYASPSLQLNITVGLRSLIQFGTTDDTEKQYHETLPTSYKQKLDDAKKSFPLTKVPLLQFSVDDVDTELHVYVRIHDFPTEEEYDYTTTVKPPDVTDYDGFEMPYGLVYSNFTFSFVPEMRNEHGWVIVGVKDKGRDRPDSGFRRLLTSADRGYQTTPPAGRHGNPSGFTLQTAAVSCLMWGRENQTWNNQRCKVGIETNETTTRCTCDIAQRSNGKSNRSNISINNKVATSFSLGQAAKLDKANTSMALVPKVSTIPSEVPGADYVYVMSVRTGTQPDAGTASVVGLMITGSEGRTAMVTLNPAGSILARGGDTYHIMTTPASIGELQSVQVWHDSSGKGAMESLFIDNVTVWDVQTSRGFPFPCCAWLSSHKGDGRTIRTLKAAPEGDMWISEYSLPTFSYLLYDEHLLLSVMCNSGVRHFSRAQRLVCCLTQITLWMVGSAMWYGVTVGADDVVFLDIGVFTLRLSELLGTAATSFTVFLPVYVILVPMFRKQLPLVDQIPSDVLKTPTSPSTRRFPYKTVAWILATLTSVCNSFFVIVYSLQFGAGRSQAWLKDFVLTFLFSTFLLEPVQIFLAACTKAVIIAPMVCSVTSCVRLNALGIKAGEKQRSPIGIVQKKNKDYEVPEPRVLPPAPKKTDHDPNWTERMAAGRNILVTLMILLISTVIAFYIGFLDFDRHTYHVRTSLENSLLSGFDEVTTADDAWEWLSSELMPSLHPERGYSGKKLRWLDKQFPVGTNAFRISPVRLERTTIYPNDPTDIDLELLGEGLYPELLNKQIRAVQDRLSEPNCSYNGTTHILDVFRNGSSACITTVDLPQDAGQASAMIDLLQQTNWILMVSDTLILRANFYHPDVKLFSTMVITLQYIPGGAAELQPHIQTFRLFQYETTDDFVQMLFHILFLLFFIYNVLREIGNIRKSGRLYFGSFWNILILCNIGLSIAVIVTFGLRYIRAAAALGDIQRVKGLHGINEFVDISAASQWDTTFKSVLSFSIFISTFSILRVLNFSRSVATVFALPRLIYREAFGYAVYMLVIIVAYGFCGILIFGKHMKSFSAFKETSYVLFEMGLGRPFVDVFADDMKRVDRVLGPLYFSTFVLVFITYLMNLVVGMLCNWLSYCQTSDDIEVDTAMGDYFWNSFRSILDMRHETQVSDGNFSICHCLFHDNHFHFFTNESISKGSTRNEAPLPEYFMNETFQRTDAVLQEVARVTDLVYKFECKERGSTSTDPYA</sequence>
<evidence type="ECO:0000256" key="10">
    <source>
        <dbReference type="PROSITE-ProRule" id="PRU00076"/>
    </source>
</evidence>
<dbReference type="PROSITE" id="PS01187">
    <property type="entry name" value="EGF_CA"/>
    <property type="match status" value="2"/>
</dbReference>
<evidence type="ECO:0000256" key="8">
    <source>
        <dbReference type="ARBA" id="ARBA00023136"/>
    </source>
</evidence>
<feature type="domain" description="EGF-like" evidence="13">
    <location>
        <begin position="272"/>
        <end position="312"/>
    </location>
</feature>
<protein>
    <submittedName>
        <fullName evidence="17">Uncharacterized protein LOC118411704</fullName>
    </submittedName>
</protein>
<dbReference type="Proteomes" id="UP000001554">
    <property type="component" value="Chromosome 3"/>
</dbReference>
<evidence type="ECO:0000256" key="11">
    <source>
        <dbReference type="PROSITE-ProRule" id="PRU00302"/>
    </source>
</evidence>
<dbReference type="PROSITE" id="PS00010">
    <property type="entry name" value="ASX_HYDROXYL"/>
    <property type="match status" value="1"/>
</dbReference>
<keyword evidence="8 12" id="KW-0472">Membrane</keyword>
<dbReference type="Gene3D" id="2.10.70.10">
    <property type="entry name" value="Complement Module, domain 1"/>
    <property type="match status" value="1"/>
</dbReference>
<dbReference type="PANTHER" id="PTHR10877">
    <property type="entry name" value="POLYCYSTIN FAMILY MEMBER"/>
    <property type="match status" value="1"/>
</dbReference>
<dbReference type="InterPro" id="IPR000742">
    <property type="entry name" value="EGF"/>
</dbReference>
<dbReference type="FunFam" id="2.10.25.10:FF:000038">
    <property type="entry name" value="Fibrillin 2"/>
    <property type="match status" value="1"/>
</dbReference>
<feature type="domain" description="PLAT" evidence="14">
    <location>
        <begin position="904"/>
        <end position="1022"/>
    </location>
</feature>
<dbReference type="Pfam" id="PF14670">
    <property type="entry name" value="FXa_inhibition"/>
    <property type="match status" value="1"/>
</dbReference>
<dbReference type="InterPro" id="IPR001881">
    <property type="entry name" value="EGF-like_Ca-bd_dom"/>
</dbReference>
<evidence type="ECO:0000313" key="17">
    <source>
        <dbReference type="RefSeq" id="XP_035670077.1"/>
    </source>
</evidence>
<feature type="transmembrane region" description="Helical" evidence="12">
    <location>
        <begin position="1729"/>
        <end position="1751"/>
    </location>
</feature>
<accession>A0A9J7KTW7</accession>
<dbReference type="InterPro" id="IPR035976">
    <property type="entry name" value="Sushi/SCR/CCP_sf"/>
</dbReference>
<name>A0A9J7KTW7_BRAFL</name>
<dbReference type="PANTHER" id="PTHR10877:SF194">
    <property type="entry name" value="LOCATION OF VULVA DEFECTIVE 1"/>
    <property type="match status" value="1"/>
</dbReference>
<dbReference type="RefSeq" id="XP_035670077.1">
    <property type="nucleotide sequence ID" value="XM_035814184.1"/>
</dbReference>
<keyword evidence="4 12" id="KW-0812">Transmembrane</keyword>
<dbReference type="PROSITE" id="PS50923">
    <property type="entry name" value="SUSHI"/>
    <property type="match status" value="1"/>
</dbReference>
<dbReference type="FunFam" id="2.10.25.10:FF:000240">
    <property type="entry name" value="Vitamin K-dependent protein S"/>
    <property type="match status" value="1"/>
</dbReference>
<dbReference type="InterPro" id="IPR000434">
    <property type="entry name" value="PC1"/>
</dbReference>
<dbReference type="PROSITE" id="PS50026">
    <property type="entry name" value="EGF_3"/>
    <property type="match status" value="1"/>
</dbReference>
<dbReference type="SUPFAM" id="SSF57535">
    <property type="entry name" value="Complement control module/SCR domain"/>
    <property type="match status" value="1"/>
</dbReference>
<dbReference type="Pfam" id="PF08016">
    <property type="entry name" value="PKD_channel"/>
    <property type="match status" value="1"/>
</dbReference>
<evidence type="ECO:0000259" key="13">
    <source>
        <dbReference type="PROSITE" id="PS50026"/>
    </source>
</evidence>
<dbReference type="Gene3D" id="2.60.60.20">
    <property type="entry name" value="PLAT/LH2 domain"/>
    <property type="match status" value="1"/>
</dbReference>
<keyword evidence="9" id="KW-1015">Disulfide bond</keyword>
<evidence type="ECO:0000256" key="7">
    <source>
        <dbReference type="ARBA" id="ARBA00022989"/>
    </source>
</evidence>
<dbReference type="CDD" id="cd00033">
    <property type="entry name" value="CCP"/>
    <property type="match status" value="1"/>
</dbReference>
<dbReference type="SMART" id="SM00181">
    <property type="entry name" value="EGF"/>
    <property type="match status" value="2"/>
</dbReference>
<dbReference type="Pfam" id="PF01477">
    <property type="entry name" value="PLAT"/>
    <property type="match status" value="1"/>
</dbReference>
<evidence type="ECO:0000256" key="3">
    <source>
        <dbReference type="ARBA" id="ARBA00022536"/>
    </source>
</evidence>
<dbReference type="Gene3D" id="2.10.25.10">
    <property type="entry name" value="Laminin"/>
    <property type="match status" value="2"/>
</dbReference>
<evidence type="ECO:0000256" key="9">
    <source>
        <dbReference type="ARBA" id="ARBA00023157"/>
    </source>
</evidence>
<dbReference type="SMART" id="SM00179">
    <property type="entry name" value="EGF_CA"/>
    <property type="match status" value="2"/>
</dbReference>
<dbReference type="InterPro" id="IPR000152">
    <property type="entry name" value="EGF-type_Asp/Asn_hydroxyl_site"/>
</dbReference>
<dbReference type="CDD" id="cd00054">
    <property type="entry name" value="EGF_CA"/>
    <property type="match status" value="2"/>
</dbReference>
<evidence type="ECO:0000313" key="16">
    <source>
        <dbReference type="Proteomes" id="UP000001554"/>
    </source>
</evidence>
<dbReference type="SUPFAM" id="SSF49723">
    <property type="entry name" value="Lipase/lipooxygenase domain (PLAT/LH2 domain)"/>
    <property type="match status" value="1"/>
</dbReference>
<feature type="transmembrane region" description="Helical" evidence="12">
    <location>
        <begin position="1664"/>
        <end position="1685"/>
    </location>
</feature>
<evidence type="ECO:0000256" key="4">
    <source>
        <dbReference type="ARBA" id="ARBA00022692"/>
    </source>
</evidence>
<feature type="transmembrane region" description="Helical" evidence="12">
    <location>
        <begin position="1197"/>
        <end position="1215"/>
    </location>
</feature>
<dbReference type="GO" id="GO:0005509">
    <property type="term" value="F:calcium ion binding"/>
    <property type="evidence" value="ECO:0007669"/>
    <property type="project" value="InterPro"/>
</dbReference>